<dbReference type="InterPro" id="IPR050147">
    <property type="entry name" value="Ser/Thr_Dehydratase"/>
</dbReference>
<evidence type="ECO:0000256" key="4">
    <source>
        <dbReference type="ARBA" id="ARBA00023239"/>
    </source>
</evidence>
<dbReference type="PROSITE" id="PS00165">
    <property type="entry name" value="DEHYDRATASE_SER_THR"/>
    <property type="match status" value="1"/>
</dbReference>
<evidence type="ECO:0000256" key="3">
    <source>
        <dbReference type="ARBA" id="ARBA00022898"/>
    </source>
</evidence>
<dbReference type="Pfam" id="PF00291">
    <property type="entry name" value="PALP"/>
    <property type="match status" value="2"/>
</dbReference>
<gene>
    <name evidence="6" type="ORF">E2553_04295</name>
</gene>
<dbReference type="PANTHER" id="PTHR48078">
    <property type="entry name" value="THREONINE DEHYDRATASE, MITOCHONDRIAL-RELATED"/>
    <property type="match status" value="1"/>
</dbReference>
<dbReference type="Proteomes" id="UP000297385">
    <property type="component" value="Unassembled WGS sequence"/>
</dbReference>
<evidence type="ECO:0000313" key="7">
    <source>
        <dbReference type="Proteomes" id="UP000297385"/>
    </source>
</evidence>
<accession>A0A4Y8N3M6</accession>
<comment type="caution">
    <text evidence="6">The sequence shown here is derived from an EMBL/GenBank/DDBJ whole genome shotgun (WGS) entry which is preliminary data.</text>
</comment>
<dbReference type="GO" id="GO:0009097">
    <property type="term" value="P:isoleucine biosynthetic process"/>
    <property type="evidence" value="ECO:0007669"/>
    <property type="project" value="TreeGrafter"/>
</dbReference>
<dbReference type="GO" id="GO:0004794">
    <property type="term" value="F:threonine deaminase activity"/>
    <property type="evidence" value="ECO:0007669"/>
    <property type="project" value="TreeGrafter"/>
</dbReference>
<comment type="similarity">
    <text evidence="2">Belongs to the serine/threonine dehydratase family.</text>
</comment>
<feature type="domain" description="Tryptophan synthase beta chain-like PALP" evidence="5">
    <location>
        <begin position="32"/>
        <end position="214"/>
    </location>
</feature>
<evidence type="ECO:0000259" key="5">
    <source>
        <dbReference type="Pfam" id="PF00291"/>
    </source>
</evidence>
<dbReference type="InterPro" id="IPR036052">
    <property type="entry name" value="TrpB-like_PALP_sf"/>
</dbReference>
<feature type="domain" description="Tryptophan synthase beta chain-like PALP" evidence="5">
    <location>
        <begin position="217"/>
        <end position="358"/>
    </location>
</feature>
<dbReference type="FunFam" id="3.40.50.1100:FF:000005">
    <property type="entry name" value="Threonine dehydratase catabolic"/>
    <property type="match status" value="1"/>
</dbReference>
<dbReference type="InterPro" id="IPR000634">
    <property type="entry name" value="Ser/Thr_deHydtase_PyrdxlP-BS"/>
</dbReference>
<keyword evidence="4" id="KW-0456">Lyase</keyword>
<dbReference type="PANTHER" id="PTHR48078:SF6">
    <property type="entry name" value="L-THREONINE DEHYDRATASE CATABOLIC TDCB"/>
    <property type="match status" value="1"/>
</dbReference>
<dbReference type="InterPro" id="IPR001926">
    <property type="entry name" value="TrpB-like_PALP"/>
</dbReference>
<evidence type="ECO:0000256" key="1">
    <source>
        <dbReference type="ARBA" id="ARBA00001933"/>
    </source>
</evidence>
<dbReference type="AlphaFoldDB" id="A0A4Y8N3M6"/>
<comment type="cofactor">
    <cofactor evidence="1">
        <name>pyridoxal 5'-phosphate</name>
        <dbReference type="ChEBI" id="CHEBI:597326"/>
    </cofactor>
</comment>
<organism evidence="6 7">
    <name type="scientific">Paraburkholderia dipogonis</name>
    <dbReference type="NCBI Taxonomy" id="1211383"/>
    <lineage>
        <taxon>Bacteria</taxon>
        <taxon>Pseudomonadati</taxon>
        <taxon>Pseudomonadota</taxon>
        <taxon>Betaproteobacteria</taxon>
        <taxon>Burkholderiales</taxon>
        <taxon>Burkholderiaceae</taxon>
        <taxon>Paraburkholderia</taxon>
    </lineage>
</organism>
<dbReference type="GO" id="GO:0003941">
    <property type="term" value="F:L-serine ammonia-lyase activity"/>
    <property type="evidence" value="ECO:0007669"/>
    <property type="project" value="TreeGrafter"/>
</dbReference>
<proteinExistence type="inferred from homology"/>
<dbReference type="RefSeq" id="WP_134456171.1">
    <property type="nucleotide sequence ID" value="NZ_JBHSSZ010000098.1"/>
</dbReference>
<name>A0A4Y8N3M6_9BURK</name>
<dbReference type="GO" id="GO:0030170">
    <property type="term" value="F:pyridoxal phosphate binding"/>
    <property type="evidence" value="ECO:0007669"/>
    <property type="project" value="InterPro"/>
</dbReference>
<dbReference type="EMBL" id="SNVI01000001">
    <property type="protein sequence ID" value="TFE44314.1"/>
    <property type="molecule type" value="Genomic_DNA"/>
</dbReference>
<sequence>MSTATPQHTDHTIDGEPIPTLDDIAAQHFALTPWVARTPVFDRVDFPSLEGTVVNFKFELLQEGGSFKARGAFTNLLALDEAQRSAGVTCVSGGNHAVAVAYAAMRLGISAKVVLFHAANPARVALCRQYRAEIVFAQDIAEAFELVRRIEAEEGRYFVHPFNGYRTVLGSATLGYEWATQTPDIEAVILPIGGGGLAAGVATAMRLANPNVHVEWATQTPDIEAVILPIGGGGLAAGVATAMRLANPNVHVYGVEPEGADVMGKSFAANHTVKMRQMHGIADSLMSPHTEQYSYELCRRHIDQLVTVSDDQLRAAMLTLFGQLKLAVEPACAAATAGLLGPLREQLQGKRVGVLLCGTNTDPVTFAAHIERARHSESQFPQ</sequence>
<keyword evidence="3" id="KW-0663">Pyridoxal phosphate</keyword>
<evidence type="ECO:0000256" key="2">
    <source>
        <dbReference type="ARBA" id="ARBA00010869"/>
    </source>
</evidence>
<dbReference type="SUPFAM" id="SSF53686">
    <property type="entry name" value="Tryptophan synthase beta subunit-like PLP-dependent enzymes"/>
    <property type="match status" value="2"/>
</dbReference>
<evidence type="ECO:0000313" key="6">
    <source>
        <dbReference type="EMBL" id="TFE44314.1"/>
    </source>
</evidence>
<dbReference type="GO" id="GO:0006567">
    <property type="term" value="P:L-threonine catabolic process"/>
    <property type="evidence" value="ECO:0007669"/>
    <property type="project" value="TreeGrafter"/>
</dbReference>
<dbReference type="GO" id="GO:0006565">
    <property type="term" value="P:L-serine catabolic process"/>
    <property type="evidence" value="ECO:0007669"/>
    <property type="project" value="TreeGrafter"/>
</dbReference>
<protein>
    <submittedName>
        <fullName evidence="6">Pyridoxal-phosphate dependent enzyme</fullName>
    </submittedName>
</protein>
<reference evidence="6 7" key="1">
    <citation type="submission" date="2019-03" db="EMBL/GenBank/DDBJ databases">
        <title>Complete Genome Sequence of Paraburkholderia dipogonis ICMP 19430T, a Nitrogen-fixing Symbiont of the South African Invasive Legume Dipogon lignosus in New Zealand.</title>
        <authorList>
            <person name="De Meyer S.E."/>
        </authorList>
    </citation>
    <scope>NUCLEOTIDE SEQUENCE [LARGE SCALE GENOMIC DNA]</scope>
    <source>
        <strain evidence="6 7">ICMP 19430</strain>
    </source>
</reference>
<dbReference type="Gene3D" id="3.40.50.1100">
    <property type="match status" value="3"/>
</dbReference>